<comment type="similarity">
    <text evidence="1 2">Belongs to the UPF0102 family.</text>
</comment>
<protein>
    <recommendedName>
        <fullName evidence="2">UPF0102 protein BCF53_105158</fullName>
    </recommendedName>
</protein>
<dbReference type="InterPro" id="IPR003509">
    <property type="entry name" value="UPF0102_YraN-like"/>
</dbReference>
<organism evidence="3 4">
    <name type="scientific">Reinekea marinisedimentorum</name>
    <dbReference type="NCBI Taxonomy" id="230495"/>
    <lineage>
        <taxon>Bacteria</taxon>
        <taxon>Pseudomonadati</taxon>
        <taxon>Pseudomonadota</taxon>
        <taxon>Gammaproteobacteria</taxon>
        <taxon>Oceanospirillales</taxon>
        <taxon>Saccharospirillaceae</taxon>
        <taxon>Reinekea</taxon>
    </lineage>
</organism>
<dbReference type="Pfam" id="PF02021">
    <property type="entry name" value="UPF0102"/>
    <property type="match status" value="1"/>
</dbReference>
<dbReference type="AlphaFoldDB" id="A0A4R3I7H4"/>
<dbReference type="PANTHER" id="PTHR34039:SF1">
    <property type="entry name" value="UPF0102 PROTEIN YRAN"/>
    <property type="match status" value="1"/>
</dbReference>
<dbReference type="InterPro" id="IPR011335">
    <property type="entry name" value="Restrct_endonuc-II-like"/>
</dbReference>
<dbReference type="NCBIfam" id="TIGR00252">
    <property type="entry name" value="YraN family protein"/>
    <property type="match status" value="1"/>
</dbReference>
<gene>
    <name evidence="3" type="ORF">BCF53_105158</name>
</gene>
<dbReference type="Proteomes" id="UP000295793">
    <property type="component" value="Unassembled WGS sequence"/>
</dbReference>
<reference evidence="3 4" key="1">
    <citation type="submission" date="2019-03" db="EMBL/GenBank/DDBJ databases">
        <title>Genomic Encyclopedia of Archaeal and Bacterial Type Strains, Phase II (KMG-II): from individual species to whole genera.</title>
        <authorList>
            <person name="Goeker M."/>
        </authorList>
    </citation>
    <scope>NUCLEOTIDE SEQUENCE [LARGE SCALE GENOMIC DNA]</scope>
    <source>
        <strain evidence="3 4">DSM 15388</strain>
    </source>
</reference>
<dbReference type="GO" id="GO:0003676">
    <property type="term" value="F:nucleic acid binding"/>
    <property type="evidence" value="ECO:0007669"/>
    <property type="project" value="InterPro"/>
</dbReference>
<evidence type="ECO:0000256" key="1">
    <source>
        <dbReference type="ARBA" id="ARBA00006738"/>
    </source>
</evidence>
<dbReference type="PANTHER" id="PTHR34039">
    <property type="entry name" value="UPF0102 PROTEIN YRAN"/>
    <property type="match status" value="1"/>
</dbReference>
<name>A0A4R3I7H4_9GAMM</name>
<evidence type="ECO:0000313" key="4">
    <source>
        <dbReference type="Proteomes" id="UP000295793"/>
    </source>
</evidence>
<proteinExistence type="inferred from homology"/>
<dbReference type="HAMAP" id="MF_00048">
    <property type="entry name" value="UPF0102"/>
    <property type="match status" value="1"/>
</dbReference>
<sequence>MSKPEHLTKGSQAESLAARTVSEAGLKVIQQNFHSRFGEIDLICRDGNELIFVEVRYRSSAGFGGAAASVTTAKQKKITKAAQYFILTNPALSSLFMRFDVIAIDAGNSIEWIKGAFQAAL</sequence>
<keyword evidence="3" id="KW-0540">Nuclease</keyword>
<dbReference type="Gene3D" id="3.40.1350.10">
    <property type="match status" value="1"/>
</dbReference>
<dbReference type="RefSeq" id="WP_132701182.1">
    <property type="nucleotide sequence ID" value="NZ_SLZR01000005.1"/>
</dbReference>
<keyword evidence="3" id="KW-0378">Hydrolase</keyword>
<dbReference type="SUPFAM" id="SSF52980">
    <property type="entry name" value="Restriction endonuclease-like"/>
    <property type="match status" value="1"/>
</dbReference>
<keyword evidence="4" id="KW-1185">Reference proteome</keyword>
<dbReference type="CDD" id="cd20736">
    <property type="entry name" value="PoNe_Nuclease"/>
    <property type="match status" value="1"/>
</dbReference>
<dbReference type="GO" id="GO:0004519">
    <property type="term" value="F:endonuclease activity"/>
    <property type="evidence" value="ECO:0007669"/>
    <property type="project" value="UniProtKB-KW"/>
</dbReference>
<keyword evidence="3" id="KW-0255">Endonuclease</keyword>
<evidence type="ECO:0000256" key="2">
    <source>
        <dbReference type="HAMAP-Rule" id="MF_00048"/>
    </source>
</evidence>
<dbReference type="EMBL" id="SLZR01000005">
    <property type="protein sequence ID" value="TCS41730.1"/>
    <property type="molecule type" value="Genomic_DNA"/>
</dbReference>
<evidence type="ECO:0000313" key="3">
    <source>
        <dbReference type="EMBL" id="TCS41730.1"/>
    </source>
</evidence>
<accession>A0A4R3I7H4</accession>
<dbReference type="OrthoDB" id="9794876at2"/>
<dbReference type="InterPro" id="IPR011856">
    <property type="entry name" value="tRNA_endonuc-like_dom_sf"/>
</dbReference>
<comment type="caution">
    <text evidence="3">The sequence shown here is derived from an EMBL/GenBank/DDBJ whole genome shotgun (WGS) entry which is preliminary data.</text>
</comment>
<dbReference type="NCBIfam" id="NF009150">
    <property type="entry name" value="PRK12497.1-3"/>
    <property type="match status" value="1"/>
</dbReference>